<dbReference type="Gene3D" id="1.10.287.1260">
    <property type="match status" value="1"/>
</dbReference>
<feature type="transmembrane region" description="Helical" evidence="7">
    <location>
        <begin position="159"/>
        <end position="188"/>
    </location>
</feature>
<keyword evidence="11" id="KW-1185">Reference proteome</keyword>
<evidence type="ECO:0000259" key="9">
    <source>
        <dbReference type="Pfam" id="PF21082"/>
    </source>
</evidence>
<dbReference type="AlphaFoldDB" id="A0A1H4CAV3"/>
<dbReference type="STRING" id="908615.SAMN05421540_107122"/>
<evidence type="ECO:0000256" key="2">
    <source>
        <dbReference type="ARBA" id="ARBA00008017"/>
    </source>
</evidence>
<evidence type="ECO:0000256" key="6">
    <source>
        <dbReference type="ARBA" id="ARBA00023136"/>
    </source>
</evidence>
<feature type="transmembrane region" description="Helical" evidence="7">
    <location>
        <begin position="126"/>
        <end position="147"/>
    </location>
</feature>
<dbReference type="InterPro" id="IPR006685">
    <property type="entry name" value="MscS_channel_2nd"/>
</dbReference>
<dbReference type="InterPro" id="IPR010920">
    <property type="entry name" value="LSM_dom_sf"/>
</dbReference>
<accession>A0A1H4CAV3</accession>
<evidence type="ECO:0000313" key="11">
    <source>
        <dbReference type="Proteomes" id="UP000198820"/>
    </source>
</evidence>
<name>A0A1H4CAV3_9FLAO</name>
<feature type="transmembrane region" description="Helical" evidence="7">
    <location>
        <begin position="49"/>
        <end position="70"/>
    </location>
</feature>
<dbReference type="SUPFAM" id="SSF50182">
    <property type="entry name" value="Sm-like ribonucleoproteins"/>
    <property type="match status" value="1"/>
</dbReference>
<dbReference type="Pfam" id="PF00924">
    <property type="entry name" value="MS_channel_2nd"/>
    <property type="match status" value="1"/>
</dbReference>
<dbReference type="RefSeq" id="WP_093244482.1">
    <property type="nucleotide sequence ID" value="NZ_FNQF01000007.1"/>
</dbReference>
<feature type="domain" description="Mechanosensitive ion channel MscS" evidence="8">
    <location>
        <begin position="175"/>
        <end position="241"/>
    </location>
</feature>
<protein>
    <submittedName>
        <fullName evidence="10">Small-conductance mechanosensitive channel</fullName>
    </submittedName>
</protein>
<dbReference type="Gene3D" id="3.30.70.100">
    <property type="match status" value="1"/>
</dbReference>
<sequence>MDLLIEYLDKIIFIAVVLIVAIILLALNKKTLKWLVERYAPDDEKALLLVRRINSVIIIAVALLAISTIFLSKENYTMLVEKFKFATYIGLVIVFTILVALFADFIVKYNISKRLSQNRDTTNLKFIRYFVTVFIYFLGAISVLYAFPSLRVVAKTALGGAGVLTIIVGFASQEALSNVVGGLFIIAFKPFKIGDIIELSDTNMGTVSDITLRHTVIRNFDNQMIVIPNSVINKERLINYNLNDKKACKRLEISIAYDSDIDLARKIMREACENHPLSIDIRSQFEIDRDVPRAKTAVVSLDKNAITIRVWAWAKNFDDVYDLGCGLNEQIKKDFDKAGIEMAIPYRTLLSTKDASINLNQNLKTSDENDSSEDE</sequence>
<dbReference type="GO" id="GO:0008381">
    <property type="term" value="F:mechanosensitive monoatomic ion channel activity"/>
    <property type="evidence" value="ECO:0007669"/>
    <property type="project" value="InterPro"/>
</dbReference>
<dbReference type="InterPro" id="IPR023408">
    <property type="entry name" value="MscS_beta-dom_sf"/>
</dbReference>
<keyword evidence="4 7" id="KW-0812">Transmembrane</keyword>
<dbReference type="PANTHER" id="PTHR30221">
    <property type="entry name" value="SMALL-CONDUCTANCE MECHANOSENSITIVE CHANNEL"/>
    <property type="match status" value="1"/>
</dbReference>
<dbReference type="Proteomes" id="UP000198820">
    <property type="component" value="Unassembled WGS sequence"/>
</dbReference>
<feature type="domain" description="Mechanosensitive ion channel MscS C-terminal" evidence="9">
    <location>
        <begin position="251"/>
        <end position="342"/>
    </location>
</feature>
<dbReference type="GO" id="GO:0005886">
    <property type="term" value="C:plasma membrane"/>
    <property type="evidence" value="ECO:0007669"/>
    <property type="project" value="UniProtKB-SubCell"/>
</dbReference>
<keyword evidence="3" id="KW-1003">Cell membrane</keyword>
<gene>
    <name evidence="10" type="ORF">SAMN05421540_107122</name>
</gene>
<evidence type="ECO:0000256" key="5">
    <source>
        <dbReference type="ARBA" id="ARBA00022989"/>
    </source>
</evidence>
<proteinExistence type="inferred from homology"/>
<organism evidence="10 11">
    <name type="scientific">Psychroflexus halocasei</name>
    <dbReference type="NCBI Taxonomy" id="908615"/>
    <lineage>
        <taxon>Bacteria</taxon>
        <taxon>Pseudomonadati</taxon>
        <taxon>Bacteroidota</taxon>
        <taxon>Flavobacteriia</taxon>
        <taxon>Flavobacteriales</taxon>
        <taxon>Flavobacteriaceae</taxon>
        <taxon>Psychroflexus</taxon>
    </lineage>
</organism>
<keyword evidence="6 7" id="KW-0472">Membrane</keyword>
<dbReference type="InterPro" id="IPR045275">
    <property type="entry name" value="MscS_archaea/bacteria_type"/>
</dbReference>
<comment type="subcellular location">
    <subcellularLocation>
        <location evidence="1">Cell membrane</location>
        <topology evidence="1">Multi-pass membrane protein</topology>
    </subcellularLocation>
</comment>
<evidence type="ECO:0000256" key="4">
    <source>
        <dbReference type="ARBA" id="ARBA00022692"/>
    </source>
</evidence>
<dbReference type="EMBL" id="FNQF01000007">
    <property type="protein sequence ID" value="SEA57450.1"/>
    <property type="molecule type" value="Genomic_DNA"/>
</dbReference>
<dbReference type="InterPro" id="IPR011066">
    <property type="entry name" value="MscS_channel_C_sf"/>
</dbReference>
<evidence type="ECO:0000256" key="7">
    <source>
        <dbReference type="SAM" id="Phobius"/>
    </source>
</evidence>
<dbReference type="PANTHER" id="PTHR30221:SF1">
    <property type="entry name" value="SMALL-CONDUCTANCE MECHANOSENSITIVE CHANNEL"/>
    <property type="match status" value="1"/>
</dbReference>
<dbReference type="Gene3D" id="2.30.30.60">
    <property type="match status" value="1"/>
</dbReference>
<evidence type="ECO:0000259" key="8">
    <source>
        <dbReference type="Pfam" id="PF00924"/>
    </source>
</evidence>
<dbReference type="InterPro" id="IPR049278">
    <property type="entry name" value="MS_channel_C"/>
</dbReference>
<comment type="similarity">
    <text evidence="2">Belongs to the MscS (TC 1.A.23) family.</text>
</comment>
<feature type="transmembrane region" description="Helical" evidence="7">
    <location>
        <begin position="85"/>
        <end position="106"/>
    </location>
</feature>
<dbReference type="Pfam" id="PF21082">
    <property type="entry name" value="MS_channel_3rd"/>
    <property type="match status" value="1"/>
</dbReference>
<evidence type="ECO:0000256" key="3">
    <source>
        <dbReference type="ARBA" id="ARBA00022475"/>
    </source>
</evidence>
<dbReference type="SUPFAM" id="SSF82689">
    <property type="entry name" value="Mechanosensitive channel protein MscS (YggB), C-terminal domain"/>
    <property type="match status" value="1"/>
</dbReference>
<evidence type="ECO:0000256" key="1">
    <source>
        <dbReference type="ARBA" id="ARBA00004651"/>
    </source>
</evidence>
<feature type="transmembrane region" description="Helical" evidence="7">
    <location>
        <begin position="12"/>
        <end position="28"/>
    </location>
</feature>
<evidence type="ECO:0000313" key="10">
    <source>
        <dbReference type="EMBL" id="SEA57450.1"/>
    </source>
</evidence>
<reference evidence="10 11" key="1">
    <citation type="submission" date="2016-10" db="EMBL/GenBank/DDBJ databases">
        <authorList>
            <person name="de Groot N.N."/>
        </authorList>
    </citation>
    <scope>NUCLEOTIDE SEQUENCE [LARGE SCALE GENOMIC DNA]</scope>
    <source>
        <strain evidence="10 11">DSM 23581</strain>
    </source>
</reference>
<keyword evidence="5 7" id="KW-1133">Transmembrane helix</keyword>